<dbReference type="EMBL" id="ML742088">
    <property type="protein sequence ID" value="KAE8150668.1"/>
    <property type="molecule type" value="Genomic_DNA"/>
</dbReference>
<gene>
    <name evidence="1" type="ORF">BDV25DRAFT_139580</name>
</gene>
<evidence type="ECO:0008006" key="3">
    <source>
        <dbReference type="Google" id="ProtNLM"/>
    </source>
</evidence>
<evidence type="ECO:0000313" key="1">
    <source>
        <dbReference type="EMBL" id="KAE8150668.1"/>
    </source>
</evidence>
<sequence length="162" mass="18265">MASSTLAAVHNGSELYQSFIDKSGNLSILKGNPVVDKNFSGPHNIEIDERRIRPDPGTQISAVSLSRYSRPNDVEVRVYYMKEGYLEEIIWYSGGAPEFGWKKGNLGDHFRPIPGSGIDARYVESRKTVYLHYKEKDGDAGYRCAYEKDGGVWELRWLTAAN</sequence>
<name>A0A5N6TW97_ASPAV</name>
<organism evidence="1 2">
    <name type="scientific">Aspergillus avenaceus</name>
    <dbReference type="NCBI Taxonomy" id="36643"/>
    <lineage>
        <taxon>Eukaryota</taxon>
        <taxon>Fungi</taxon>
        <taxon>Dikarya</taxon>
        <taxon>Ascomycota</taxon>
        <taxon>Pezizomycotina</taxon>
        <taxon>Eurotiomycetes</taxon>
        <taxon>Eurotiomycetidae</taxon>
        <taxon>Eurotiales</taxon>
        <taxon>Aspergillaceae</taxon>
        <taxon>Aspergillus</taxon>
        <taxon>Aspergillus subgen. Circumdati</taxon>
    </lineage>
</organism>
<dbReference type="OrthoDB" id="10385167at2759"/>
<keyword evidence="2" id="KW-1185">Reference proteome</keyword>
<evidence type="ECO:0000313" key="2">
    <source>
        <dbReference type="Proteomes" id="UP000325780"/>
    </source>
</evidence>
<dbReference type="Proteomes" id="UP000325780">
    <property type="component" value="Unassembled WGS sequence"/>
</dbReference>
<proteinExistence type="predicted"/>
<reference evidence="1 2" key="1">
    <citation type="submission" date="2019-04" db="EMBL/GenBank/DDBJ databases">
        <title>Friends and foes A comparative genomics study of 23 Aspergillus species from section Flavi.</title>
        <authorList>
            <consortium name="DOE Joint Genome Institute"/>
            <person name="Kjaerbolling I."/>
            <person name="Vesth T."/>
            <person name="Frisvad J.C."/>
            <person name="Nybo J.L."/>
            <person name="Theobald S."/>
            <person name="Kildgaard S."/>
            <person name="Isbrandt T."/>
            <person name="Kuo A."/>
            <person name="Sato A."/>
            <person name="Lyhne E.K."/>
            <person name="Kogle M.E."/>
            <person name="Wiebenga A."/>
            <person name="Kun R.S."/>
            <person name="Lubbers R.J."/>
            <person name="Makela M.R."/>
            <person name="Barry K."/>
            <person name="Chovatia M."/>
            <person name="Clum A."/>
            <person name="Daum C."/>
            <person name="Haridas S."/>
            <person name="He G."/>
            <person name="LaButti K."/>
            <person name="Lipzen A."/>
            <person name="Mondo S."/>
            <person name="Riley R."/>
            <person name="Salamov A."/>
            <person name="Simmons B.A."/>
            <person name="Magnuson J.K."/>
            <person name="Henrissat B."/>
            <person name="Mortensen U.H."/>
            <person name="Larsen T.O."/>
            <person name="Devries R.P."/>
            <person name="Grigoriev I.V."/>
            <person name="Machida M."/>
            <person name="Baker S.E."/>
            <person name="Andersen M.R."/>
        </authorList>
    </citation>
    <scope>NUCLEOTIDE SEQUENCE [LARGE SCALE GENOMIC DNA]</scope>
    <source>
        <strain evidence="1 2">IBT 18842</strain>
    </source>
</reference>
<accession>A0A5N6TW97</accession>
<dbReference type="Gene3D" id="2.120.10.70">
    <property type="entry name" value="Fucose-specific lectin"/>
    <property type="match status" value="1"/>
</dbReference>
<protein>
    <recommendedName>
        <fullName evidence="3">Fucose-specific lectin</fullName>
    </recommendedName>
</protein>
<dbReference type="AlphaFoldDB" id="A0A5N6TW97"/>